<dbReference type="Proteomes" id="UP001341840">
    <property type="component" value="Unassembled WGS sequence"/>
</dbReference>
<proteinExistence type="predicted"/>
<reference evidence="2 3" key="1">
    <citation type="journal article" date="2023" name="Plants (Basel)">
        <title>Bridging the Gap: Combining Genomics and Transcriptomics Approaches to Understand Stylosanthes scabra, an Orphan Legume from the Brazilian Caatinga.</title>
        <authorList>
            <person name="Ferreira-Neto J.R.C."/>
            <person name="da Silva M.D."/>
            <person name="Binneck E."/>
            <person name="de Melo N.F."/>
            <person name="da Silva R.H."/>
            <person name="de Melo A.L.T.M."/>
            <person name="Pandolfi V."/>
            <person name="Bustamante F.O."/>
            <person name="Brasileiro-Vidal A.C."/>
            <person name="Benko-Iseppon A.M."/>
        </authorList>
    </citation>
    <scope>NUCLEOTIDE SEQUENCE [LARGE SCALE GENOMIC DNA]</scope>
    <source>
        <tissue evidence="2">Leaves</tissue>
    </source>
</reference>
<accession>A0ABU6TXT6</accession>
<evidence type="ECO:0000256" key="1">
    <source>
        <dbReference type="SAM" id="MobiDB-lite"/>
    </source>
</evidence>
<sequence length="155" mass="17168">MASVKEASKGDHPGQQTREHHRPPCTSPTCMSTPPSRHRKQEILVLLKQGQNPNSVSPVVGSNLAQGAKEARPGLVTRSSKRANRTKISEGSDNPDYLPIEMPPTSPEDWTFLFKRSNTKTTRTNSLGASTVATRKRPLFSTNQKPMILAYLSWF</sequence>
<comment type="caution">
    <text evidence="2">The sequence shown here is derived from an EMBL/GenBank/DDBJ whole genome shotgun (WGS) entry which is preliminary data.</text>
</comment>
<gene>
    <name evidence="2" type="ORF">PIB30_092715</name>
</gene>
<evidence type="ECO:0000313" key="3">
    <source>
        <dbReference type="Proteomes" id="UP001341840"/>
    </source>
</evidence>
<keyword evidence="3" id="KW-1185">Reference proteome</keyword>
<name>A0ABU6TXT6_9FABA</name>
<protein>
    <submittedName>
        <fullName evidence="2">Uncharacterized protein</fullName>
    </submittedName>
</protein>
<dbReference type="EMBL" id="JASCZI010092552">
    <property type="protein sequence ID" value="MED6152503.1"/>
    <property type="molecule type" value="Genomic_DNA"/>
</dbReference>
<feature type="region of interest" description="Disordered" evidence="1">
    <location>
        <begin position="1"/>
        <end position="102"/>
    </location>
</feature>
<organism evidence="2 3">
    <name type="scientific">Stylosanthes scabra</name>
    <dbReference type="NCBI Taxonomy" id="79078"/>
    <lineage>
        <taxon>Eukaryota</taxon>
        <taxon>Viridiplantae</taxon>
        <taxon>Streptophyta</taxon>
        <taxon>Embryophyta</taxon>
        <taxon>Tracheophyta</taxon>
        <taxon>Spermatophyta</taxon>
        <taxon>Magnoliopsida</taxon>
        <taxon>eudicotyledons</taxon>
        <taxon>Gunneridae</taxon>
        <taxon>Pentapetalae</taxon>
        <taxon>rosids</taxon>
        <taxon>fabids</taxon>
        <taxon>Fabales</taxon>
        <taxon>Fabaceae</taxon>
        <taxon>Papilionoideae</taxon>
        <taxon>50 kb inversion clade</taxon>
        <taxon>dalbergioids sensu lato</taxon>
        <taxon>Dalbergieae</taxon>
        <taxon>Pterocarpus clade</taxon>
        <taxon>Stylosanthes</taxon>
    </lineage>
</organism>
<evidence type="ECO:0000313" key="2">
    <source>
        <dbReference type="EMBL" id="MED6152503.1"/>
    </source>
</evidence>
<feature type="compositionally biased region" description="Basic and acidic residues" evidence="1">
    <location>
        <begin position="1"/>
        <end position="12"/>
    </location>
</feature>